<dbReference type="SUPFAM" id="SSF53850">
    <property type="entry name" value="Periplasmic binding protein-like II"/>
    <property type="match status" value="1"/>
</dbReference>
<protein>
    <submittedName>
        <fullName evidence="3">Transporter substrate-binding domain-containing protein</fullName>
    </submittedName>
</protein>
<dbReference type="Proteomes" id="UP001385389">
    <property type="component" value="Chromosome"/>
</dbReference>
<dbReference type="EMBL" id="CP146609">
    <property type="protein sequence ID" value="WWX23843.1"/>
    <property type="molecule type" value="Genomic_DNA"/>
</dbReference>
<dbReference type="PANTHER" id="PTHR35936">
    <property type="entry name" value="MEMBRANE-BOUND LYTIC MUREIN TRANSGLYCOSYLASE F"/>
    <property type="match status" value="1"/>
</dbReference>
<keyword evidence="1" id="KW-0732">Signal</keyword>
<evidence type="ECO:0000259" key="2">
    <source>
        <dbReference type="Pfam" id="PF00497"/>
    </source>
</evidence>
<sequence>MRNHLNGFFFVLALLVGAAGGARAGEKPVLYWPYFNFPPYFITAPGAQPEGMGIDVARALQKEMPGYEHVFIHASPQRIAEELQTGREPFAVSGLLKTPEREGHILYADIPCRVTFTVMVVMRREDLWRLAPNGNASLAYLAADKGLTFGYVPGLSYDLARPFVARLISTAGGQRATTAHDVGHLLDMLAEKRIDWFVHDSLSIRYVLDARHMQERIAVVNAEECPPSPIFGYMACAWTEEGAAIMARINGAMARLVASNRLCETLRKWIPEQLDTVFERAYARRILTAAHLAADGGACCREETAHP</sequence>
<dbReference type="RefSeq" id="WP_338669540.1">
    <property type="nucleotide sequence ID" value="NZ_CP146609.1"/>
</dbReference>
<dbReference type="Gene3D" id="3.40.190.10">
    <property type="entry name" value="Periplasmic binding protein-like II"/>
    <property type="match status" value="2"/>
</dbReference>
<dbReference type="Pfam" id="PF00497">
    <property type="entry name" value="SBP_bac_3"/>
    <property type="match status" value="1"/>
</dbReference>
<keyword evidence="4" id="KW-1185">Reference proteome</keyword>
<name>A0ABZ2IZ31_9BACT</name>
<gene>
    <name evidence="3" type="ORF">V8V93_06450</name>
</gene>
<accession>A0ABZ2IZ31</accession>
<feature type="domain" description="Solute-binding protein family 3/N-terminal" evidence="2">
    <location>
        <begin position="36"/>
        <end position="271"/>
    </location>
</feature>
<proteinExistence type="predicted"/>
<organism evidence="3 4">
    <name type="scientific">Pseudodesulfovibrio methanolicus</name>
    <dbReference type="NCBI Taxonomy" id="3126690"/>
    <lineage>
        <taxon>Bacteria</taxon>
        <taxon>Pseudomonadati</taxon>
        <taxon>Thermodesulfobacteriota</taxon>
        <taxon>Desulfovibrionia</taxon>
        <taxon>Desulfovibrionales</taxon>
        <taxon>Desulfovibrionaceae</taxon>
    </lineage>
</organism>
<evidence type="ECO:0000313" key="4">
    <source>
        <dbReference type="Proteomes" id="UP001385389"/>
    </source>
</evidence>
<evidence type="ECO:0000256" key="1">
    <source>
        <dbReference type="ARBA" id="ARBA00022729"/>
    </source>
</evidence>
<evidence type="ECO:0000313" key="3">
    <source>
        <dbReference type="EMBL" id="WWX23843.1"/>
    </source>
</evidence>
<dbReference type="InterPro" id="IPR001638">
    <property type="entry name" value="Solute-binding_3/MltF_N"/>
</dbReference>
<reference evidence="3 4" key="1">
    <citation type="submission" date="2024-03" db="EMBL/GenBank/DDBJ databases">
        <title>Phenotype and Genome Characterization of a Sulfate-Reducing Bacterium Pseudodesulfovibrio sp. strain 5S69, isolated from Petroleum Reservoir in Tatarstan (Russia).</title>
        <authorList>
            <person name="Bidzhieva S.K."/>
            <person name="Kadnikov V."/>
            <person name="Tourova T.P."/>
            <person name="Samigullina S.R."/>
            <person name="Sokolova D.S."/>
            <person name="Poltaraus A.B."/>
            <person name="Avtukh A.N."/>
            <person name="Tereshina V.M."/>
            <person name="Mardanov A.V."/>
            <person name="Nazina T.N."/>
        </authorList>
    </citation>
    <scope>NUCLEOTIDE SEQUENCE [LARGE SCALE GENOMIC DNA]</scope>
    <source>
        <strain evidence="3 4">5S69</strain>
    </source>
</reference>